<organism evidence="2 3">
    <name type="scientific">Portunus trituberculatus</name>
    <name type="common">Swimming crab</name>
    <name type="synonym">Neptunus trituberculatus</name>
    <dbReference type="NCBI Taxonomy" id="210409"/>
    <lineage>
        <taxon>Eukaryota</taxon>
        <taxon>Metazoa</taxon>
        <taxon>Ecdysozoa</taxon>
        <taxon>Arthropoda</taxon>
        <taxon>Crustacea</taxon>
        <taxon>Multicrustacea</taxon>
        <taxon>Malacostraca</taxon>
        <taxon>Eumalacostraca</taxon>
        <taxon>Eucarida</taxon>
        <taxon>Decapoda</taxon>
        <taxon>Pleocyemata</taxon>
        <taxon>Brachyura</taxon>
        <taxon>Eubrachyura</taxon>
        <taxon>Portunoidea</taxon>
        <taxon>Portunidae</taxon>
        <taxon>Portuninae</taxon>
        <taxon>Portunus</taxon>
    </lineage>
</organism>
<accession>A0A5B7GJZ1</accession>
<evidence type="ECO:0000313" key="2">
    <source>
        <dbReference type="EMBL" id="MPC56844.1"/>
    </source>
</evidence>
<reference evidence="2 3" key="1">
    <citation type="submission" date="2019-05" db="EMBL/GenBank/DDBJ databases">
        <title>Another draft genome of Portunus trituberculatus and its Hox gene families provides insights of decapod evolution.</title>
        <authorList>
            <person name="Jeong J.-H."/>
            <person name="Song I."/>
            <person name="Kim S."/>
            <person name="Choi T."/>
            <person name="Kim D."/>
            <person name="Ryu S."/>
            <person name="Kim W."/>
        </authorList>
    </citation>
    <scope>NUCLEOTIDE SEQUENCE [LARGE SCALE GENOMIC DNA]</scope>
    <source>
        <tissue evidence="2">Muscle</tissue>
    </source>
</reference>
<sequence length="68" mass="8151">MREGEGALRILLRGEVTTLREGRRGKQREKGKRPRPHQKETCSGSQELIKEVHRIRKKMGKRIRYRKR</sequence>
<dbReference type="EMBL" id="VSRR010014296">
    <property type="protein sequence ID" value="MPC56844.1"/>
    <property type="molecule type" value="Genomic_DNA"/>
</dbReference>
<protein>
    <submittedName>
        <fullName evidence="2">Uncharacterized protein</fullName>
    </submittedName>
</protein>
<proteinExistence type="predicted"/>
<dbReference type="AlphaFoldDB" id="A0A5B7GJZ1"/>
<evidence type="ECO:0000313" key="3">
    <source>
        <dbReference type="Proteomes" id="UP000324222"/>
    </source>
</evidence>
<feature type="compositionally biased region" description="Basic residues" evidence="1">
    <location>
        <begin position="25"/>
        <end position="36"/>
    </location>
</feature>
<gene>
    <name evidence="2" type="ORF">E2C01_050809</name>
</gene>
<name>A0A5B7GJZ1_PORTR</name>
<keyword evidence="3" id="KW-1185">Reference proteome</keyword>
<comment type="caution">
    <text evidence="2">The sequence shown here is derived from an EMBL/GenBank/DDBJ whole genome shotgun (WGS) entry which is preliminary data.</text>
</comment>
<dbReference type="Proteomes" id="UP000324222">
    <property type="component" value="Unassembled WGS sequence"/>
</dbReference>
<evidence type="ECO:0000256" key="1">
    <source>
        <dbReference type="SAM" id="MobiDB-lite"/>
    </source>
</evidence>
<feature type="region of interest" description="Disordered" evidence="1">
    <location>
        <begin position="18"/>
        <end position="46"/>
    </location>
</feature>